<dbReference type="KEGG" id="sera:Ser39006_022055"/>
<reference evidence="3" key="4">
    <citation type="submission" date="2017-11" db="EMBL/GenBank/DDBJ databases">
        <title>Complete genome sequence of Serratia sp. ATCC 39006.</title>
        <authorList>
            <person name="Hampton H.G."/>
            <person name="Jackson S.A."/>
            <person name="Jauregui R."/>
            <person name="Poulter G.T.M."/>
            <person name="Salmond G.P.C."/>
            <person name="Fineran P.C."/>
        </authorList>
    </citation>
    <scope>NUCLEOTIDE SEQUENCE</scope>
    <source>
        <strain evidence="3">ATCC 39006</strain>
    </source>
</reference>
<keyword evidence="4" id="KW-1185">Reference proteome</keyword>
<dbReference type="AlphaFoldDB" id="A0A2I5TCD5"/>
<keyword evidence="1" id="KW-0472">Membrane</keyword>
<evidence type="ECO:0000256" key="1">
    <source>
        <dbReference type="SAM" id="Phobius"/>
    </source>
</evidence>
<dbReference type="OrthoDB" id="4257348at2"/>
<reference evidence="3 4" key="1">
    <citation type="journal article" date="2013" name="Genome Announc.">
        <title>Draft genome sequence of Serratia sp. strain ATCC 39006, a model bacterium for analysis of the biosynthesis and regulation of prodigiosin, a carbapenem, and gas vesicles.</title>
        <authorList>
            <person name="Fineran P.C."/>
            <person name="Iglesias Cans M.C."/>
            <person name="Ramsay J.P."/>
            <person name="Wilf N.M."/>
            <person name="Cossyleon D."/>
            <person name="McNeil M.B."/>
            <person name="Williamson N.R."/>
            <person name="Monson R.E."/>
            <person name="Becher S.A."/>
            <person name="Stanton J.A."/>
            <person name="Brugger K."/>
            <person name="Brown S.D."/>
            <person name="Salmond G.P."/>
        </authorList>
    </citation>
    <scope>NUCLEOTIDE SEQUENCE [LARGE SCALE GENOMIC DNA]</scope>
    <source>
        <strain evidence="3">ATCC 39006</strain>
        <strain evidence="4">ATCC 39006 / SC 11482</strain>
    </source>
</reference>
<evidence type="ECO:0000313" key="4">
    <source>
        <dbReference type="Proteomes" id="UP000017700"/>
    </source>
</evidence>
<feature type="transmembrane region" description="Helical" evidence="1">
    <location>
        <begin position="68"/>
        <end position="100"/>
    </location>
</feature>
<evidence type="ECO:0000313" key="3">
    <source>
        <dbReference type="EMBL" id="AUH06559.1"/>
    </source>
</evidence>
<sequence length="103" mass="11711">MSWALLLTLAVIVFVNRYVFLDPNVPVRMPQIFHDALQYSAPCRLTGICSPIILMKNNVVRVFSDNPYLWEAICAVVIAFFVRQMVASVLTSLPVFYILVYAL</sequence>
<reference evidence="3" key="2">
    <citation type="submission" date="2013-09" db="EMBL/GenBank/DDBJ databases">
        <authorList>
            <person name="Wang G."/>
            <person name="Yang Y."/>
            <person name="Su Y."/>
        </authorList>
    </citation>
    <scope>NUCLEOTIDE SEQUENCE</scope>
    <source>
        <strain evidence="3">ATCC 39006</strain>
    </source>
</reference>
<dbReference type="KEGG" id="serq:CWC46_22065"/>
<gene>
    <name evidence="2" type="ORF">CWC46_22065</name>
    <name evidence="3" type="ORF">Ser39006_022055</name>
</gene>
<proteinExistence type="predicted"/>
<dbReference type="EMBL" id="CP025085">
    <property type="protein sequence ID" value="AUH02238.1"/>
    <property type="molecule type" value="Genomic_DNA"/>
</dbReference>
<accession>A0A2I5TCD5</accession>
<evidence type="ECO:0000313" key="2">
    <source>
        <dbReference type="EMBL" id="AUH02238.1"/>
    </source>
</evidence>
<evidence type="ECO:0000313" key="5">
    <source>
        <dbReference type="Proteomes" id="UP000233778"/>
    </source>
</evidence>
<keyword evidence="1" id="KW-0812">Transmembrane</keyword>
<dbReference type="STRING" id="104623.Ser39006_01107"/>
<dbReference type="Proteomes" id="UP000233778">
    <property type="component" value="Chromosome"/>
</dbReference>
<dbReference type="Pfam" id="PF05437">
    <property type="entry name" value="AzlD"/>
    <property type="match status" value="1"/>
</dbReference>
<name>A0A2I5TCD5_SERS3</name>
<organism evidence="3 4">
    <name type="scientific">Serratia sp. (strain ATCC 39006)</name>
    <name type="common">Prodigiosinella confusarubida</name>
    <dbReference type="NCBI Taxonomy" id="104623"/>
    <lineage>
        <taxon>Bacteria</taxon>
        <taxon>Pseudomonadati</taxon>
        <taxon>Pseudomonadota</taxon>
        <taxon>Gammaproteobacteria</taxon>
        <taxon>Enterobacterales</taxon>
        <taxon>Pectobacteriaceae</taxon>
        <taxon>Prodigiosinella</taxon>
    </lineage>
</organism>
<dbReference type="RefSeq" id="WP_021014377.1">
    <property type="nucleotide sequence ID" value="NZ_CP025084.1"/>
</dbReference>
<dbReference type="InterPro" id="IPR008407">
    <property type="entry name" value="Brnchd-chn_aa_trnsp_AzlD"/>
</dbReference>
<dbReference type="EMBL" id="CP025084">
    <property type="protein sequence ID" value="AUH06559.1"/>
    <property type="molecule type" value="Genomic_DNA"/>
</dbReference>
<dbReference type="Proteomes" id="UP000017700">
    <property type="component" value="Chromosome"/>
</dbReference>
<keyword evidence="1" id="KW-1133">Transmembrane helix</keyword>
<reference evidence="2 5" key="3">
    <citation type="submission" date="2017-11" db="EMBL/GenBank/DDBJ databases">
        <title>Complete genome sequence of Serratia sp. ATCC 39006 LacA.</title>
        <authorList>
            <person name="Hampton H.G."/>
            <person name="Jackson S.A."/>
            <person name="Jauregui R."/>
            <person name="Poulter G.T.M."/>
            <person name="Salmond G.P.C."/>
            <person name="Fineran P.C."/>
        </authorList>
    </citation>
    <scope>NUCLEOTIDE SEQUENCE [LARGE SCALE GENOMIC DNA]</scope>
    <source>
        <strain evidence="2 5">ATCC 39006</strain>
    </source>
</reference>
<protein>
    <submittedName>
        <fullName evidence="3">Branched-chain amino acid transporter</fullName>
    </submittedName>
</protein>